<dbReference type="PANTHER" id="PTHR15696:SF0">
    <property type="entry name" value="TELOMERASE-BINDING PROTEIN EST1A"/>
    <property type="match status" value="1"/>
</dbReference>
<keyword evidence="3" id="KW-0472">Membrane</keyword>
<feature type="compositionally biased region" description="Low complexity" evidence="2">
    <location>
        <begin position="337"/>
        <end position="348"/>
    </location>
</feature>
<evidence type="ECO:0000256" key="2">
    <source>
        <dbReference type="SAM" id="MobiDB-lite"/>
    </source>
</evidence>
<feature type="region of interest" description="Disordered" evidence="2">
    <location>
        <begin position="207"/>
        <end position="228"/>
    </location>
</feature>
<evidence type="ECO:0000313" key="6">
    <source>
        <dbReference type="Proteomes" id="UP000279833"/>
    </source>
</evidence>
<dbReference type="InterPro" id="IPR045153">
    <property type="entry name" value="Est1/Ebs1-like"/>
</dbReference>
<name>A0A183K596_9TREM</name>
<dbReference type="GO" id="GO:0042162">
    <property type="term" value="F:telomeric DNA binding"/>
    <property type="evidence" value="ECO:0007669"/>
    <property type="project" value="TreeGrafter"/>
</dbReference>
<dbReference type="PANTHER" id="PTHR15696">
    <property type="entry name" value="SMG-7 SUPPRESSOR WITH MORPHOLOGICAL EFFECT ON GENITALIA PROTEIN 7"/>
    <property type="match status" value="1"/>
</dbReference>
<keyword evidence="1" id="KW-0866">Nonsense-mediated mRNA decay</keyword>
<keyword evidence="3" id="KW-1133">Transmembrane helix</keyword>
<evidence type="ECO:0000313" key="7">
    <source>
        <dbReference type="WBParaSite" id="SCUD_0001016901-mRNA-1"/>
    </source>
</evidence>
<dbReference type="SUPFAM" id="SSF48452">
    <property type="entry name" value="TPR-like"/>
    <property type="match status" value="1"/>
</dbReference>
<dbReference type="Gene3D" id="1.25.40.10">
    <property type="entry name" value="Tetratricopeptide repeat domain"/>
    <property type="match status" value="1"/>
</dbReference>
<keyword evidence="6" id="KW-1185">Reference proteome</keyword>
<dbReference type="WBParaSite" id="SCUD_0001016901-mRNA-1">
    <property type="protein sequence ID" value="SCUD_0001016901-mRNA-1"/>
    <property type="gene ID" value="SCUD_0001016901"/>
</dbReference>
<evidence type="ECO:0000256" key="1">
    <source>
        <dbReference type="ARBA" id="ARBA00023161"/>
    </source>
</evidence>
<dbReference type="GO" id="GO:0005697">
    <property type="term" value="C:telomerase holoenzyme complex"/>
    <property type="evidence" value="ECO:0007669"/>
    <property type="project" value="TreeGrafter"/>
</dbReference>
<proteinExistence type="predicted"/>
<gene>
    <name evidence="5" type="ORF">SCUD_LOCUS10169</name>
</gene>
<feature type="compositionally biased region" description="Low complexity" evidence="2">
    <location>
        <begin position="208"/>
        <end position="224"/>
    </location>
</feature>
<dbReference type="InterPro" id="IPR011990">
    <property type="entry name" value="TPR-like_helical_dom_sf"/>
</dbReference>
<feature type="region of interest" description="Disordered" evidence="2">
    <location>
        <begin position="325"/>
        <end position="348"/>
    </location>
</feature>
<organism evidence="7">
    <name type="scientific">Schistosoma curassoni</name>
    <dbReference type="NCBI Taxonomy" id="6186"/>
    <lineage>
        <taxon>Eukaryota</taxon>
        <taxon>Metazoa</taxon>
        <taxon>Spiralia</taxon>
        <taxon>Lophotrochozoa</taxon>
        <taxon>Platyhelminthes</taxon>
        <taxon>Trematoda</taxon>
        <taxon>Digenea</taxon>
        <taxon>Strigeidida</taxon>
        <taxon>Schistosomatoidea</taxon>
        <taxon>Schistosomatidae</taxon>
        <taxon>Schistosoma</taxon>
    </lineage>
</organism>
<protein>
    <submittedName>
        <fullName evidence="7">EST1_DNA_bind domain-containing protein</fullName>
    </submittedName>
</protein>
<dbReference type="Proteomes" id="UP000279833">
    <property type="component" value="Unassembled WGS sequence"/>
</dbReference>
<dbReference type="AlphaFoldDB" id="A0A183K596"/>
<evidence type="ECO:0000259" key="4">
    <source>
        <dbReference type="Pfam" id="PF10373"/>
    </source>
</evidence>
<reference evidence="5 6" key="2">
    <citation type="submission" date="2018-11" db="EMBL/GenBank/DDBJ databases">
        <authorList>
            <consortium name="Pathogen Informatics"/>
        </authorList>
    </citation>
    <scope>NUCLEOTIDE SEQUENCE [LARGE SCALE GENOMIC DNA]</scope>
    <source>
        <strain evidence="5">Dakar</strain>
        <strain evidence="6">Dakar, Senegal</strain>
    </source>
</reference>
<evidence type="ECO:0000313" key="5">
    <source>
        <dbReference type="EMBL" id="VDP38711.1"/>
    </source>
</evidence>
<dbReference type="GO" id="GO:0070034">
    <property type="term" value="F:telomerase RNA binding"/>
    <property type="evidence" value="ECO:0007669"/>
    <property type="project" value="TreeGrafter"/>
</dbReference>
<dbReference type="GO" id="GO:0000184">
    <property type="term" value="P:nuclear-transcribed mRNA catabolic process, nonsense-mediated decay"/>
    <property type="evidence" value="ECO:0007669"/>
    <property type="project" value="UniProtKB-KW"/>
</dbReference>
<evidence type="ECO:0000256" key="3">
    <source>
        <dbReference type="SAM" id="Phobius"/>
    </source>
</evidence>
<dbReference type="EMBL" id="UZAK01033624">
    <property type="protein sequence ID" value="VDP38711.1"/>
    <property type="molecule type" value="Genomic_DNA"/>
</dbReference>
<sequence length="853" mass="96311">MFTNYYHQQTYRQSTLRKKYRQQPNVAAGYYLWSWVVHPDSGHSFNQLAILEATKPLPRRCMDALFYYYIRALACLHSFPASMNNLSNVLLDYYKSFDLSSICFNDNNNHEKLHTDSMKDVILSAKRWPKFTNQQIRTLIQFYAALHLHTDGKSFMLNEYQTGTALLLCLTIYLINWITSSIVGITSETVSLNKQISSTIPNDETITNVSNNDDVNNDNSNNSINKDDNSTLLVSSTANIYPTSNDNNKIDIAACKLELLIALNLLFLWFRSNRFTEINAGNKSSYQLTDKLFQLLTPTFTENTVYFLNNLLKYYKPLLRDVDNHNGGQKQPTDIPVQVNNNNENTNDNVNSKIIDADIVEGERENSFLIEKHVDPCDDDSNRESEVHNITPIDWIRLMKLPEMIVLQGRRSILLYGSETWPVRVEDIRRLLVFDHRCLQNIARISWDHRVVVGGSQQETLNPGFVLLGTRQQGVLVILRELVLPGGFLTYVALMFPSLVNWIPNSRDKNPDSTETTVWFGSFCYKSHSSSNLKDMFSVLNKPTTITAINSNIKETQSNETTLNSFEELRYTDTNPVLFNAVLNNNEQVILEESDMQKPINFDMLNPNLPESAPPCGNGNEQLSNIPVTIHHKTIRTNSISNQTTESSSPEVTTSNDFVVSSTTSSLPSSLLSHVGTSGGLIMNAELAKFIQEQASQVAARQQRFNMPTNSIINDDQQQLDSTGASIPTTVCGNSDVGSLRGNLPMPGVGGVETSLSRLSLSATFKRNLPPRYAKLLQAKELQEKEALKSRYVHQTQKELSSSLLPLDKPAPLARKESEAPTDLICLLSSSDVNPVVLQHLHEQHIQQRPQWF</sequence>
<dbReference type="InterPro" id="IPR018834">
    <property type="entry name" value="DNA/RNA-bd_Est1-type"/>
</dbReference>
<feature type="transmembrane region" description="Helical" evidence="3">
    <location>
        <begin position="165"/>
        <end position="185"/>
    </location>
</feature>
<dbReference type="Pfam" id="PF10373">
    <property type="entry name" value="EST1_DNA_bind"/>
    <property type="match status" value="1"/>
</dbReference>
<keyword evidence="3" id="KW-0812">Transmembrane</keyword>
<reference evidence="7" key="1">
    <citation type="submission" date="2016-06" db="UniProtKB">
        <authorList>
            <consortium name="WormBaseParasite"/>
        </authorList>
    </citation>
    <scope>IDENTIFICATION</scope>
</reference>
<feature type="domain" description="DNA/RNA-binding" evidence="4">
    <location>
        <begin position="27"/>
        <end position="110"/>
    </location>
</feature>
<dbReference type="STRING" id="6186.A0A183K596"/>
<accession>A0A183K596</accession>